<dbReference type="GO" id="GO:0016747">
    <property type="term" value="F:acyltransferase activity, transferring groups other than amino-acyl groups"/>
    <property type="evidence" value="ECO:0007669"/>
    <property type="project" value="InterPro"/>
</dbReference>
<reference evidence="3 4" key="1">
    <citation type="submission" date="2023-01" db="EMBL/GenBank/DDBJ databases">
        <title>Analysis of 21 Apiospora genomes using comparative genomics revels a genus with tremendous synthesis potential of carbohydrate active enzymes and secondary metabolites.</title>
        <authorList>
            <person name="Sorensen T."/>
        </authorList>
    </citation>
    <scope>NUCLEOTIDE SEQUENCE [LARGE SCALE GENOMIC DNA]</scope>
    <source>
        <strain evidence="3 4">CBS 117206</strain>
    </source>
</reference>
<dbReference type="AlphaFoldDB" id="A0AAW0Q557"/>
<sequence>MAIGKEGNVKWVDGLRGLASTLVVLTHIARAFDGDLFLPASADGAKPRALQLPFLRILVQGRIGVSIFAFVTGYVCALKPIKCCRQDNQALAFSSMSKSALRRFPRLIIPTCIATCIIWVMAQFGLFLVAKRSDSWWSGLTAPDQVPYLGEALKSLVYNCITTWTHGHNSYDGNQWTLLPLLKGSLWVYVFMTATAYMQPRYRMMASLSIFSYFWMASDSAFGMQFFWGVFLCDIQNTPAANDFITNRTRLSGLIASVCLISGLYVASYPEGHPEWATWSRYMHNVLVAIVPEKADYPRYGSGIGLELITLGIHFSPFIKDVLSGKYLLWLGKQSFAVYLLHGPLLRWVLCWMVYGTRLPADVQNENGDWVPGQLKFPGAHKLLIWLPLWVPLNYFVANLWTSYVDPWCARITEQMVSYVREDDGEKTNQGALLLPQ</sequence>
<dbReference type="EMBL" id="JAQQWP010000011">
    <property type="protein sequence ID" value="KAK8095649.1"/>
    <property type="molecule type" value="Genomic_DNA"/>
</dbReference>
<organism evidence="3 4">
    <name type="scientific">Apiospora kogelbergensis</name>
    <dbReference type="NCBI Taxonomy" id="1337665"/>
    <lineage>
        <taxon>Eukaryota</taxon>
        <taxon>Fungi</taxon>
        <taxon>Dikarya</taxon>
        <taxon>Ascomycota</taxon>
        <taxon>Pezizomycotina</taxon>
        <taxon>Sordariomycetes</taxon>
        <taxon>Xylariomycetidae</taxon>
        <taxon>Amphisphaeriales</taxon>
        <taxon>Apiosporaceae</taxon>
        <taxon>Apiospora</taxon>
    </lineage>
</organism>
<dbReference type="Pfam" id="PF01757">
    <property type="entry name" value="Acyl_transf_3"/>
    <property type="match status" value="1"/>
</dbReference>
<feature type="transmembrane region" description="Helical" evidence="1">
    <location>
        <begin position="178"/>
        <end position="198"/>
    </location>
</feature>
<keyword evidence="1" id="KW-1133">Transmembrane helix</keyword>
<protein>
    <recommendedName>
        <fullName evidence="2">Acyltransferase 3 domain-containing protein</fullName>
    </recommendedName>
</protein>
<keyword evidence="1" id="KW-0472">Membrane</keyword>
<keyword evidence="1" id="KW-0812">Transmembrane</keyword>
<keyword evidence="4" id="KW-1185">Reference proteome</keyword>
<dbReference type="InterPro" id="IPR002656">
    <property type="entry name" value="Acyl_transf_3_dom"/>
</dbReference>
<dbReference type="InterPro" id="IPR050879">
    <property type="entry name" value="Acyltransferase_3"/>
</dbReference>
<name>A0AAW0Q557_9PEZI</name>
<evidence type="ECO:0000313" key="3">
    <source>
        <dbReference type="EMBL" id="KAK8095649.1"/>
    </source>
</evidence>
<dbReference type="PANTHER" id="PTHR23028:SF128">
    <property type="entry name" value="ACYLTRANSFERASE 3 DOMAIN-CONTAINING PROTEIN"/>
    <property type="match status" value="1"/>
</dbReference>
<proteinExistence type="predicted"/>
<feature type="domain" description="Acyltransferase 3" evidence="2">
    <location>
        <begin position="10"/>
        <end position="354"/>
    </location>
</feature>
<evidence type="ECO:0000256" key="1">
    <source>
        <dbReference type="SAM" id="Phobius"/>
    </source>
</evidence>
<feature type="transmembrane region" description="Helical" evidence="1">
    <location>
        <begin position="107"/>
        <end position="130"/>
    </location>
</feature>
<comment type="caution">
    <text evidence="3">The sequence shown here is derived from an EMBL/GenBank/DDBJ whole genome shotgun (WGS) entry which is preliminary data.</text>
</comment>
<feature type="transmembrane region" description="Helical" evidence="1">
    <location>
        <begin position="57"/>
        <end position="77"/>
    </location>
</feature>
<evidence type="ECO:0000313" key="4">
    <source>
        <dbReference type="Proteomes" id="UP001392437"/>
    </source>
</evidence>
<dbReference type="Proteomes" id="UP001392437">
    <property type="component" value="Unassembled WGS sequence"/>
</dbReference>
<feature type="transmembrane region" description="Helical" evidence="1">
    <location>
        <begin position="210"/>
        <end position="231"/>
    </location>
</feature>
<accession>A0AAW0Q557</accession>
<dbReference type="PANTHER" id="PTHR23028">
    <property type="entry name" value="ACETYLTRANSFERASE"/>
    <property type="match status" value="1"/>
</dbReference>
<gene>
    <name evidence="3" type="ORF">PG999_013671</name>
</gene>
<evidence type="ECO:0000259" key="2">
    <source>
        <dbReference type="Pfam" id="PF01757"/>
    </source>
</evidence>